<feature type="transmembrane region" description="Helical" evidence="6">
    <location>
        <begin position="27"/>
        <end position="44"/>
    </location>
</feature>
<dbReference type="Pfam" id="PF00916">
    <property type="entry name" value="Sulfate_transp"/>
    <property type="match status" value="1"/>
</dbReference>
<sequence>MDPGITVGLIIIPQAMSYAKIATLPVQYGLYSAYIGALFYVLMGTSREIDIGPTSVISLITASLIAQYEADHEGAPTGLEGHQLASMACLVAGAIVLFLGLFRLGMVLDFIPETVLAGFTTGSAITIISCQIPKWIGAHGVSSHDLPLVVLFNSLKAIPTLSWMDAVFGISSLIFLVIVGSIADRFARQDRAWLRMLKISRFFIITTLATVASYIILSSSERPTTDSFIGKSGNSSSSNIGMITPTGTPPMLSILKTVPSGLPAPTIPPLEWSLLRELTPKMIAIVLIMVLEHVAVAKSIAQQSQYQVDTSQELTTLGLANITASFFGAYAVSGAFSRSAVKHQCSVKSPLSGFFSSALVLLAIHFLTPLFYYIPDSALSAVIIVAVSSLICLPRVFIHFYKVSVWDFVTSQITLWVTLLVSVEMGIMAGVGFSLTIMLFRIARPSCYGLAPLSGRPDVFVNMRRLSGKREDIAGDQTTTHGTLRESFQEPILASLFDSESSQDPIPAGVLAVRMDEAALFPNINIFRSYVLDQVYLQARFGGLTRKAEDRLWSDNRELYIRRLRQSASDRKGIYDCETDMTDEGLGLPRLAAVIIDCSAMNRVDSTGLDGLVRLRESLEEYAGARDDPNLFFELHFVAVNASVLRVLHQSTLLQRTRLSVISQELSGEQFSCCYYGSGFSTQRLAESNDRDPNNNSNVGSGNDKDRSKQANTCQVGIPELTRPRRICRTVLPSNTNVGTGELVHWTIRDALDAIMEHGREWAVALEVGSMGKDKRRGERGSLEDDHDSLASIEV</sequence>
<accession>A0A9P6G0H2</accession>
<organism evidence="8 9">
    <name type="scientific">Lunasporangiospora selenospora</name>
    <dbReference type="NCBI Taxonomy" id="979761"/>
    <lineage>
        <taxon>Eukaryota</taxon>
        <taxon>Fungi</taxon>
        <taxon>Fungi incertae sedis</taxon>
        <taxon>Mucoromycota</taxon>
        <taxon>Mortierellomycotina</taxon>
        <taxon>Mortierellomycetes</taxon>
        <taxon>Mortierellales</taxon>
        <taxon>Mortierellaceae</taxon>
        <taxon>Lunasporangiospora</taxon>
    </lineage>
</organism>
<dbReference type="Gene3D" id="3.30.750.24">
    <property type="entry name" value="STAS domain"/>
    <property type="match status" value="1"/>
</dbReference>
<dbReference type="InterPro" id="IPR001902">
    <property type="entry name" value="SLC26A/SulP_fam"/>
</dbReference>
<dbReference type="NCBIfam" id="TIGR00815">
    <property type="entry name" value="sulP"/>
    <property type="match status" value="1"/>
</dbReference>
<keyword evidence="3 6" id="KW-1133">Transmembrane helix</keyword>
<feature type="transmembrane region" description="Helical" evidence="6">
    <location>
        <begin position="381"/>
        <end position="401"/>
    </location>
</feature>
<feature type="transmembrane region" description="Helical" evidence="6">
    <location>
        <begin position="282"/>
        <end position="301"/>
    </location>
</feature>
<reference evidence="8" key="1">
    <citation type="journal article" date="2020" name="Fungal Divers.">
        <title>Resolving the Mortierellaceae phylogeny through synthesis of multi-gene phylogenetics and phylogenomics.</title>
        <authorList>
            <person name="Vandepol N."/>
            <person name="Liber J."/>
            <person name="Desiro A."/>
            <person name="Na H."/>
            <person name="Kennedy M."/>
            <person name="Barry K."/>
            <person name="Grigoriev I.V."/>
            <person name="Miller A.N."/>
            <person name="O'Donnell K."/>
            <person name="Stajich J.E."/>
            <person name="Bonito G."/>
        </authorList>
    </citation>
    <scope>NUCLEOTIDE SEQUENCE</scope>
    <source>
        <strain evidence="8">KOD1015</strain>
    </source>
</reference>
<feature type="region of interest" description="Disordered" evidence="5">
    <location>
        <begin position="685"/>
        <end position="716"/>
    </location>
</feature>
<keyword evidence="2 6" id="KW-0812">Transmembrane</keyword>
<dbReference type="GO" id="GO:0016020">
    <property type="term" value="C:membrane"/>
    <property type="evidence" value="ECO:0007669"/>
    <property type="project" value="UniProtKB-SubCell"/>
</dbReference>
<name>A0A9P6G0H2_9FUNG</name>
<comment type="caution">
    <text evidence="8">The sequence shown here is derived from an EMBL/GenBank/DDBJ whole genome shotgun (WGS) entry which is preliminary data.</text>
</comment>
<dbReference type="GO" id="GO:0055085">
    <property type="term" value="P:transmembrane transport"/>
    <property type="evidence" value="ECO:0007669"/>
    <property type="project" value="InterPro"/>
</dbReference>
<feature type="compositionally biased region" description="Basic and acidic residues" evidence="5">
    <location>
        <begin position="773"/>
        <end position="784"/>
    </location>
</feature>
<dbReference type="EMBL" id="JAABOA010000229">
    <property type="protein sequence ID" value="KAF9585213.1"/>
    <property type="molecule type" value="Genomic_DNA"/>
</dbReference>
<evidence type="ECO:0000313" key="9">
    <source>
        <dbReference type="Proteomes" id="UP000780801"/>
    </source>
</evidence>
<dbReference type="Pfam" id="PF01740">
    <property type="entry name" value="STAS"/>
    <property type="match status" value="1"/>
</dbReference>
<dbReference type="PROSITE" id="PS50801">
    <property type="entry name" value="STAS"/>
    <property type="match status" value="1"/>
</dbReference>
<dbReference type="SUPFAM" id="SSF52091">
    <property type="entry name" value="SpoIIaa-like"/>
    <property type="match status" value="1"/>
</dbReference>
<evidence type="ECO:0000259" key="7">
    <source>
        <dbReference type="PROSITE" id="PS50801"/>
    </source>
</evidence>
<dbReference type="InterPro" id="IPR002645">
    <property type="entry name" value="STAS_dom"/>
</dbReference>
<feature type="transmembrane region" description="Helical" evidence="6">
    <location>
        <begin position="166"/>
        <end position="187"/>
    </location>
</feature>
<feature type="transmembrane region" description="Helical" evidence="6">
    <location>
        <begin position="413"/>
        <end position="440"/>
    </location>
</feature>
<evidence type="ECO:0000256" key="2">
    <source>
        <dbReference type="ARBA" id="ARBA00022692"/>
    </source>
</evidence>
<dbReference type="InterPro" id="IPR011547">
    <property type="entry name" value="SLC26A/SulP_dom"/>
</dbReference>
<evidence type="ECO:0000256" key="4">
    <source>
        <dbReference type="ARBA" id="ARBA00023136"/>
    </source>
</evidence>
<dbReference type="PANTHER" id="PTHR11814">
    <property type="entry name" value="SULFATE TRANSPORTER"/>
    <property type="match status" value="1"/>
</dbReference>
<feature type="region of interest" description="Disordered" evidence="5">
    <location>
        <begin position="773"/>
        <end position="795"/>
    </location>
</feature>
<comment type="subcellular location">
    <subcellularLocation>
        <location evidence="1">Membrane</location>
        <topology evidence="1">Multi-pass membrane protein</topology>
    </subcellularLocation>
</comment>
<evidence type="ECO:0000256" key="3">
    <source>
        <dbReference type="ARBA" id="ARBA00022989"/>
    </source>
</evidence>
<evidence type="ECO:0000256" key="6">
    <source>
        <dbReference type="SAM" id="Phobius"/>
    </source>
</evidence>
<feature type="transmembrane region" description="Helical" evidence="6">
    <location>
        <begin position="199"/>
        <end position="217"/>
    </location>
</feature>
<feature type="transmembrane region" description="Helical" evidence="6">
    <location>
        <begin position="313"/>
        <end position="333"/>
    </location>
</feature>
<gene>
    <name evidence="8" type="ORF">BGW38_003401</name>
</gene>
<evidence type="ECO:0000256" key="1">
    <source>
        <dbReference type="ARBA" id="ARBA00004141"/>
    </source>
</evidence>
<dbReference type="Proteomes" id="UP000780801">
    <property type="component" value="Unassembled WGS sequence"/>
</dbReference>
<evidence type="ECO:0000256" key="5">
    <source>
        <dbReference type="SAM" id="MobiDB-lite"/>
    </source>
</evidence>
<feature type="domain" description="STAS" evidence="7">
    <location>
        <begin position="509"/>
        <end position="660"/>
    </location>
</feature>
<feature type="transmembrane region" description="Helical" evidence="6">
    <location>
        <begin position="82"/>
        <end position="102"/>
    </location>
</feature>
<evidence type="ECO:0000313" key="8">
    <source>
        <dbReference type="EMBL" id="KAF9585213.1"/>
    </source>
</evidence>
<feature type="transmembrane region" description="Helical" evidence="6">
    <location>
        <begin position="114"/>
        <end position="136"/>
    </location>
</feature>
<protein>
    <recommendedName>
        <fullName evidence="7">STAS domain-containing protein</fullName>
    </recommendedName>
</protein>
<feature type="transmembrane region" description="Helical" evidence="6">
    <location>
        <begin position="353"/>
        <end position="374"/>
    </location>
</feature>
<keyword evidence="4 6" id="KW-0472">Membrane</keyword>
<keyword evidence="9" id="KW-1185">Reference proteome</keyword>
<dbReference type="OrthoDB" id="288203at2759"/>
<dbReference type="AlphaFoldDB" id="A0A9P6G0H2"/>
<proteinExistence type="predicted"/>
<dbReference type="InterPro" id="IPR036513">
    <property type="entry name" value="STAS_dom_sf"/>
</dbReference>